<dbReference type="VEuPathDB" id="GiardiaDB:QR46_4450"/>
<sequence>VKDRDYTQSIPLDAQHLLKAMLLRYVHLLHIILREALPLFDAPLSYADYALSHVHQTLLASAVVTKRWISSERSSYWAGPTAHDNIYTLAMRQERDSRALSSQAAVHLPWRVPQRAGVHCLKCVHCCLVCRWQRHPRTYCSGGTGCQGRSCLWIPRNQGRLLPKFYARWISKEYMRL</sequence>
<dbReference type="GO" id="GO:0004674">
    <property type="term" value="F:protein serine/threonine kinase activity"/>
    <property type="evidence" value="ECO:0007669"/>
    <property type="project" value="UniProtKB-KW"/>
</dbReference>
<keyword evidence="1" id="KW-0808">Transferase</keyword>
<organism evidence="1 2">
    <name type="scientific">Giardia intestinalis</name>
    <name type="common">Giardia lamblia</name>
    <dbReference type="NCBI Taxonomy" id="5741"/>
    <lineage>
        <taxon>Eukaryota</taxon>
        <taxon>Metamonada</taxon>
        <taxon>Diplomonadida</taxon>
        <taxon>Hexamitidae</taxon>
        <taxon>Giardiinae</taxon>
        <taxon>Giardia</taxon>
    </lineage>
</organism>
<evidence type="ECO:0000313" key="2">
    <source>
        <dbReference type="Proteomes" id="UP000018040"/>
    </source>
</evidence>
<keyword evidence="1" id="KW-0418">Kinase</keyword>
<keyword evidence="1" id="KW-0723">Serine/threonine-protein kinase</keyword>
<accession>V6TPS4</accession>
<proteinExistence type="predicted"/>
<dbReference type="Proteomes" id="UP000018040">
    <property type="component" value="Unassembled WGS sequence"/>
</dbReference>
<gene>
    <name evidence="1" type="ORF">GSB_154556</name>
</gene>
<dbReference type="EMBL" id="AHHH01000198">
    <property type="protein sequence ID" value="ESU40604.1"/>
    <property type="molecule type" value="Genomic_DNA"/>
</dbReference>
<protein>
    <submittedName>
        <fullName evidence="1">Serine/threonine protein kinase</fullName>
    </submittedName>
</protein>
<name>V6TPS4_GIAIN</name>
<reference evidence="2" key="1">
    <citation type="submission" date="2012-02" db="EMBL/GenBank/DDBJ databases">
        <title>Genome sequencing of Giardia lamblia Genotypes A2 and B isolates (DH and GS) and comparative analysis with the genomes of Genotypes A1 and E (WB and Pig).</title>
        <authorList>
            <person name="Adam R."/>
            <person name="Dahlstrom E."/>
            <person name="Martens C."/>
            <person name="Bruno D."/>
            <person name="Barbian K."/>
            <person name="Porcella S.F."/>
            <person name="Nash T."/>
        </authorList>
    </citation>
    <scope>NUCLEOTIDE SEQUENCE</scope>
    <source>
        <strain evidence="2">GS</strain>
    </source>
</reference>
<comment type="caution">
    <text evidence="1">The sequence shown here is derived from an EMBL/GenBank/DDBJ whole genome shotgun (WGS) entry which is preliminary data.</text>
</comment>
<feature type="non-terminal residue" evidence="1">
    <location>
        <position position="1"/>
    </location>
</feature>
<dbReference type="AlphaFoldDB" id="V6TPS4"/>
<evidence type="ECO:0000313" key="1">
    <source>
        <dbReference type="EMBL" id="ESU40604.1"/>
    </source>
</evidence>
<reference evidence="1 2" key="2">
    <citation type="journal article" date="2013" name="Genome Biol. Evol.">
        <title>Genome sequencing of Giardia lamblia genotypes A2 and B isolates (DH and GS) and comparative analysis with the genomes of genotypes A1 and E (WB and Pig).</title>
        <authorList>
            <person name="Adam R.D."/>
            <person name="Dahlstrom E.W."/>
            <person name="Martens C.A."/>
            <person name="Bruno D.P."/>
            <person name="Barbian K.D."/>
            <person name="Ricklefs S.M."/>
            <person name="Hernandez M.M."/>
            <person name="Narla N.P."/>
            <person name="Patel R.B."/>
            <person name="Porcella S.F."/>
            <person name="Nash T.E."/>
        </authorList>
    </citation>
    <scope>NUCLEOTIDE SEQUENCE [LARGE SCALE GENOMIC DNA]</scope>
    <source>
        <strain evidence="1 2">GS</strain>
    </source>
</reference>